<dbReference type="NCBIfam" id="TIGR00229">
    <property type="entry name" value="sensory_box"/>
    <property type="match status" value="1"/>
</dbReference>
<name>A0A4Q0XWA2_9BACT</name>
<proteinExistence type="predicted"/>
<organism evidence="2 3">
    <name type="scientific">Candidatus Marinarcus aquaticus</name>
    <dbReference type="NCBI Taxonomy" id="2044504"/>
    <lineage>
        <taxon>Bacteria</taxon>
        <taxon>Pseudomonadati</taxon>
        <taxon>Campylobacterota</taxon>
        <taxon>Epsilonproteobacteria</taxon>
        <taxon>Campylobacterales</taxon>
        <taxon>Arcobacteraceae</taxon>
        <taxon>Candidatus Marinarcus</taxon>
    </lineage>
</organism>
<protein>
    <submittedName>
        <fullName evidence="2">Aerotaxis receptor Aer</fullName>
    </submittedName>
</protein>
<evidence type="ECO:0000313" key="3">
    <source>
        <dbReference type="Proteomes" id="UP000290657"/>
    </source>
</evidence>
<evidence type="ECO:0000259" key="1">
    <source>
        <dbReference type="PROSITE" id="PS50112"/>
    </source>
</evidence>
<sequence length="171" mass="19824">MSAIPTENEIVMKENDFIVSKTNPSGVITYCNEIFMEMAGYREEELIGRNHNIIRHPHMPKAAFKLAWELIQEGKEFFGFVKNATKLGAYYWVFANITPDYDEQRNIIGYTSVRRKPKAQALEIIVPLYQKMLEIERNQGIKASYEYLLNVLEENNTTYNALILSLQGEHV</sequence>
<reference evidence="2 3" key="1">
    <citation type="submission" date="2017-10" db="EMBL/GenBank/DDBJ databases">
        <title>Genomics of the genus Arcobacter.</title>
        <authorList>
            <person name="Perez-Cataluna A."/>
            <person name="Figueras M.J."/>
        </authorList>
    </citation>
    <scope>NUCLEOTIDE SEQUENCE [LARGE SCALE GENOMIC DNA]</scope>
    <source>
        <strain evidence="2 3">CECT 8987</strain>
    </source>
</reference>
<evidence type="ECO:0000313" key="2">
    <source>
        <dbReference type="EMBL" id="RXJ60509.1"/>
    </source>
</evidence>
<dbReference type="Gene3D" id="3.30.450.20">
    <property type="entry name" value="PAS domain"/>
    <property type="match status" value="1"/>
</dbReference>
<dbReference type="OrthoDB" id="9806477at2"/>
<keyword evidence="2" id="KW-0675">Receptor</keyword>
<gene>
    <name evidence="2" type="ORF">CRV04_00395</name>
</gene>
<dbReference type="InterPro" id="IPR035965">
    <property type="entry name" value="PAS-like_dom_sf"/>
</dbReference>
<dbReference type="Proteomes" id="UP000290657">
    <property type="component" value="Unassembled WGS sequence"/>
</dbReference>
<dbReference type="RefSeq" id="WP_128994644.1">
    <property type="nucleotide sequence ID" value="NZ_PDKN01000001.1"/>
</dbReference>
<dbReference type="PROSITE" id="PS50112">
    <property type="entry name" value="PAS"/>
    <property type="match status" value="1"/>
</dbReference>
<feature type="domain" description="PAS" evidence="1">
    <location>
        <begin position="23"/>
        <end position="50"/>
    </location>
</feature>
<accession>A0A4Q0XWA2</accession>
<dbReference type="Pfam" id="PF08447">
    <property type="entry name" value="PAS_3"/>
    <property type="match status" value="1"/>
</dbReference>
<comment type="caution">
    <text evidence="2">The sequence shown here is derived from an EMBL/GenBank/DDBJ whole genome shotgun (WGS) entry which is preliminary data.</text>
</comment>
<dbReference type="InterPro" id="IPR013655">
    <property type="entry name" value="PAS_fold_3"/>
</dbReference>
<dbReference type="SUPFAM" id="SSF55785">
    <property type="entry name" value="PYP-like sensor domain (PAS domain)"/>
    <property type="match status" value="1"/>
</dbReference>
<dbReference type="EMBL" id="PDKN01000001">
    <property type="protein sequence ID" value="RXJ60509.1"/>
    <property type="molecule type" value="Genomic_DNA"/>
</dbReference>
<dbReference type="AlphaFoldDB" id="A0A4Q0XWA2"/>
<dbReference type="InterPro" id="IPR000014">
    <property type="entry name" value="PAS"/>
</dbReference>
<dbReference type="CDD" id="cd00130">
    <property type="entry name" value="PAS"/>
    <property type="match status" value="1"/>
</dbReference>
<keyword evidence="3" id="KW-1185">Reference proteome</keyword>